<evidence type="ECO:0000313" key="3">
    <source>
        <dbReference type="EMBL" id="OTF73339.1"/>
    </source>
</evidence>
<keyword evidence="1" id="KW-0175">Coiled coil</keyword>
<evidence type="ECO:0000256" key="1">
    <source>
        <dbReference type="ARBA" id="ARBA00023054"/>
    </source>
</evidence>
<dbReference type="PANTHER" id="PTHR12702:SF0">
    <property type="entry name" value="EXOCYST COMPLEX COMPONENT 6"/>
    <property type="match status" value="1"/>
</dbReference>
<evidence type="ECO:0000259" key="2">
    <source>
        <dbReference type="Pfam" id="PF04091"/>
    </source>
</evidence>
<dbReference type="OrthoDB" id="10267033at2759"/>
<reference evidence="3 4" key="1">
    <citation type="submission" date="2017-03" db="EMBL/GenBank/DDBJ databases">
        <title>Genome Survey of Euroglyphus maynei.</title>
        <authorList>
            <person name="Arlian L.G."/>
            <person name="Morgan M.S."/>
            <person name="Rider S.D."/>
        </authorList>
    </citation>
    <scope>NUCLEOTIDE SEQUENCE [LARGE SCALE GENOMIC DNA]</scope>
    <source>
        <strain evidence="3">Arlian Lab</strain>
        <tissue evidence="3">Whole body</tissue>
    </source>
</reference>
<name>A0A1Y3AXV6_EURMA</name>
<dbReference type="AlphaFoldDB" id="A0A1Y3AXV6"/>
<evidence type="ECO:0000313" key="4">
    <source>
        <dbReference type="Proteomes" id="UP000194236"/>
    </source>
</evidence>
<dbReference type="EMBL" id="MUJZ01052107">
    <property type="protein sequence ID" value="OTF73339.1"/>
    <property type="molecule type" value="Genomic_DNA"/>
</dbReference>
<dbReference type="InterPro" id="IPR046361">
    <property type="entry name" value="EXOC6/Sec15_C"/>
</dbReference>
<accession>A0A1Y3AXV6</accession>
<dbReference type="PANTHER" id="PTHR12702">
    <property type="entry name" value="SEC15"/>
    <property type="match status" value="1"/>
</dbReference>
<dbReference type="Gene3D" id="1.20.58.670">
    <property type="entry name" value="Dsl1p vesicle tethering complex, Tip20p subunit, domain D"/>
    <property type="match status" value="1"/>
</dbReference>
<dbReference type="InterPro" id="IPR007225">
    <property type="entry name" value="EXOC6/Sec15"/>
</dbReference>
<dbReference type="GO" id="GO:0016020">
    <property type="term" value="C:membrane"/>
    <property type="evidence" value="ECO:0007669"/>
    <property type="project" value="TreeGrafter"/>
</dbReference>
<protein>
    <recommendedName>
        <fullName evidence="2">Exocyst complex subunit EXOC6/Sec15 C-terminal domain-containing protein</fullName>
    </recommendedName>
</protein>
<gene>
    <name evidence="3" type="ORF">BLA29_012091</name>
</gene>
<dbReference type="GO" id="GO:0090522">
    <property type="term" value="P:vesicle tethering involved in exocytosis"/>
    <property type="evidence" value="ECO:0007669"/>
    <property type="project" value="InterPro"/>
</dbReference>
<proteinExistence type="predicted"/>
<dbReference type="Proteomes" id="UP000194236">
    <property type="component" value="Unassembled WGS sequence"/>
</dbReference>
<organism evidence="3 4">
    <name type="scientific">Euroglyphus maynei</name>
    <name type="common">Mayne's house dust mite</name>
    <dbReference type="NCBI Taxonomy" id="6958"/>
    <lineage>
        <taxon>Eukaryota</taxon>
        <taxon>Metazoa</taxon>
        <taxon>Ecdysozoa</taxon>
        <taxon>Arthropoda</taxon>
        <taxon>Chelicerata</taxon>
        <taxon>Arachnida</taxon>
        <taxon>Acari</taxon>
        <taxon>Acariformes</taxon>
        <taxon>Sarcoptiformes</taxon>
        <taxon>Astigmata</taxon>
        <taxon>Psoroptidia</taxon>
        <taxon>Analgoidea</taxon>
        <taxon>Pyroglyphidae</taxon>
        <taxon>Pyroglyphinae</taxon>
        <taxon>Euroglyphus</taxon>
    </lineage>
</organism>
<keyword evidence="4" id="KW-1185">Reference proteome</keyword>
<feature type="domain" description="Exocyst complex subunit EXOC6/Sec15 C-terminal" evidence="2">
    <location>
        <begin position="1"/>
        <end position="102"/>
    </location>
</feature>
<dbReference type="InterPro" id="IPR042044">
    <property type="entry name" value="EXOC6PINT-1/Sec15/Tip20_C_dom2"/>
</dbReference>
<dbReference type="GO" id="GO:0006893">
    <property type="term" value="P:Golgi to plasma membrane transport"/>
    <property type="evidence" value="ECO:0007669"/>
    <property type="project" value="TreeGrafter"/>
</dbReference>
<feature type="non-terminal residue" evidence="3">
    <location>
        <position position="1"/>
    </location>
</feature>
<sequence length="138" mass="16062">SACKFISSRLLNILVEDDIKAISHGFLQQFNLDLMQCEMFAGSEPVKEFEEGALQSCFAELRQTMDLFMEFDSWSTYFAEYGKNESRYLRVNPQTAYILLEKLVRGDNKKTIFSALSKNERDKKNKIDTILKKLKQLQ</sequence>
<dbReference type="Pfam" id="PF04091">
    <property type="entry name" value="Sec15_C"/>
    <property type="match status" value="1"/>
</dbReference>
<comment type="caution">
    <text evidence="3">The sequence shown here is derived from an EMBL/GenBank/DDBJ whole genome shotgun (WGS) entry which is preliminary data.</text>
</comment>
<dbReference type="GO" id="GO:0006886">
    <property type="term" value="P:intracellular protein transport"/>
    <property type="evidence" value="ECO:0007669"/>
    <property type="project" value="InterPro"/>
</dbReference>
<dbReference type="GO" id="GO:0000145">
    <property type="term" value="C:exocyst"/>
    <property type="evidence" value="ECO:0007669"/>
    <property type="project" value="TreeGrafter"/>
</dbReference>